<evidence type="ECO:0000256" key="3">
    <source>
        <dbReference type="SAM" id="MobiDB-lite"/>
    </source>
</evidence>
<feature type="domain" description="Guanylate kinase-like" evidence="4">
    <location>
        <begin position="403"/>
        <end position="573"/>
    </location>
</feature>
<dbReference type="InterPro" id="IPR001611">
    <property type="entry name" value="Leu-rich_rpt"/>
</dbReference>
<feature type="region of interest" description="Disordered" evidence="3">
    <location>
        <begin position="1"/>
        <end position="35"/>
    </location>
</feature>
<reference evidence="5 6" key="1">
    <citation type="submission" date="2016-08" db="EMBL/GenBank/DDBJ databases">
        <title>A Parts List for Fungal Cellulosomes Revealed by Comparative Genomics.</title>
        <authorList>
            <consortium name="DOE Joint Genome Institute"/>
            <person name="Haitjema C.H."/>
            <person name="Gilmore S.P."/>
            <person name="Henske J.K."/>
            <person name="Solomon K.V."/>
            <person name="De Groot R."/>
            <person name="Kuo A."/>
            <person name="Mondo S.J."/>
            <person name="Salamov A.A."/>
            <person name="Labutti K."/>
            <person name="Zhao Z."/>
            <person name="Chiniquy J."/>
            <person name="Barry K."/>
            <person name="Brewer H.M."/>
            <person name="Purvine S.O."/>
            <person name="Wright A.T."/>
            <person name="Boxma B."/>
            <person name="Van Alen T."/>
            <person name="Hackstein J.H."/>
            <person name="Baker S.E."/>
            <person name="Grigoriev I.V."/>
            <person name="O'Malley M.A."/>
        </authorList>
    </citation>
    <scope>NUCLEOTIDE SEQUENCE [LARGE SCALE GENOMIC DNA]</scope>
    <source>
        <strain evidence="5 6">G1</strain>
    </source>
</reference>
<evidence type="ECO:0000313" key="6">
    <source>
        <dbReference type="Proteomes" id="UP000193920"/>
    </source>
</evidence>
<dbReference type="InterPro" id="IPR050836">
    <property type="entry name" value="SDS22/Internalin_LRR"/>
</dbReference>
<dbReference type="PANTHER" id="PTHR46652:SF3">
    <property type="entry name" value="LEUCINE-RICH REPEAT-CONTAINING PROTEIN 9"/>
    <property type="match status" value="1"/>
</dbReference>
<feature type="region of interest" description="Disordered" evidence="3">
    <location>
        <begin position="625"/>
        <end position="654"/>
    </location>
</feature>
<feature type="compositionally biased region" description="Basic residues" evidence="3">
    <location>
        <begin position="1"/>
        <end position="10"/>
    </location>
</feature>
<evidence type="ECO:0000256" key="1">
    <source>
        <dbReference type="ARBA" id="ARBA00022614"/>
    </source>
</evidence>
<dbReference type="SUPFAM" id="SSF52540">
    <property type="entry name" value="P-loop containing nucleoside triphosphate hydrolases"/>
    <property type="match status" value="1"/>
</dbReference>
<dbReference type="PROSITE" id="PS50052">
    <property type="entry name" value="GUANYLATE_KINASE_2"/>
    <property type="match status" value="1"/>
</dbReference>
<gene>
    <name evidence="5" type="ORF">LY90DRAFT_677855</name>
</gene>
<organism evidence="5 6">
    <name type="scientific">Neocallimastix californiae</name>
    <dbReference type="NCBI Taxonomy" id="1754190"/>
    <lineage>
        <taxon>Eukaryota</taxon>
        <taxon>Fungi</taxon>
        <taxon>Fungi incertae sedis</taxon>
        <taxon>Chytridiomycota</taxon>
        <taxon>Chytridiomycota incertae sedis</taxon>
        <taxon>Neocallimastigomycetes</taxon>
        <taxon>Neocallimastigales</taxon>
        <taxon>Neocallimastigaceae</taxon>
        <taxon>Neocallimastix</taxon>
    </lineage>
</organism>
<accession>A0A1Y1ZMU4</accession>
<dbReference type="Pfam" id="PF14580">
    <property type="entry name" value="LRR_9"/>
    <property type="match status" value="1"/>
</dbReference>
<dbReference type="Pfam" id="PF00625">
    <property type="entry name" value="Guanylate_kin"/>
    <property type="match status" value="1"/>
</dbReference>
<dbReference type="InterPro" id="IPR027417">
    <property type="entry name" value="P-loop_NTPase"/>
</dbReference>
<dbReference type="SMART" id="SM00365">
    <property type="entry name" value="LRR_SD22"/>
    <property type="match status" value="5"/>
</dbReference>
<dbReference type="EMBL" id="MCOG01000380">
    <property type="protein sequence ID" value="ORY11571.1"/>
    <property type="molecule type" value="Genomic_DNA"/>
</dbReference>
<sequence length="858" mass="98243">MAKNTNKKGLTKQESGSEDMIINKEQSKKNIKIGNLNENESSEKIRLPEELSIEVFESIPDDLEEIERKKQLEMQHLNEMKKEKRKTEEMIIQITPEDIINERIKILPLDIKLLRYGLSNPGLAPNGKSIVYLRLSLENIGLNDISILQNYKYIQQLELSGNEISDLSNNCIVHLLDFEPSPFNLQEIDFSRNKIEKIENLSNYRFLKRICLDKNLIHNIEGLENCKYLTHLSLSHNSISKIENLQNLPLVYLDLSWNNISHIQNISSLEKLNYFDISHNKLSGLCGLQKSVYLNTLNISYNNITNLEEIKYIMDLSLLTDIFMHNNPVFNDKDYRLKVIYNLPTLKTLDGIVITEFEKVDSINIFQPPDFVVNSISQINGFYKSLLLNANLHSPDKLYINNVCLIILCSNPSCGKQKYINRLVMEYPNICGTPIIYSTDQELCKNIDSNFTYVSPNTMKDMIQKNKFIQISGSSGKYFGISYESVYEIKKSGRICIIPLDIEGVKNIITSEINYVILFITKQQDSISSNKTSSVYINNSNSTKSNSLSYIYDYSTNGSTNSSYYGNFSSSMTSSKNYPYSSTLSYTSSSYTNDYDYNDYSKSYSLSSSDYTQGFSSSQSQQYYTTTGSTSSSYPQTDSNYSTVNNSSSSNINTQDNSTYCSQYQLDSYNSNSNSNSNNSISNSDNCIYYNLSSSNNSLSNETDNSNLSSVMTESLFLNSDGDVCINMDNSDSYFSHFIKPIRILDSKCSSRNGRRPSKFEPFSLDSSIPESERSKYCQIERFFTTELQEWLSNSRIGMDLTSDIFNYIILNESFDSTYQKLKKWIVSLYWSAYDAQEIDNRVKEMKLLEEEINTLKS</sequence>
<dbReference type="InterPro" id="IPR008144">
    <property type="entry name" value="Guanylate_kin-like_dom"/>
</dbReference>
<keyword evidence="6" id="KW-1185">Reference proteome</keyword>
<dbReference type="AlphaFoldDB" id="A0A1Y1ZMU4"/>
<dbReference type="PROSITE" id="PS51450">
    <property type="entry name" value="LRR"/>
    <property type="match status" value="4"/>
</dbReference>
<dbReference type="SUPFAM" id="SSF52075">
    <property type="entry name" value="Outer arm dynein light chain 1"/>
    <property type="match status" value="1"/>
</dbReference>
<evidence type="ECO:0000313" key="5">
    <source>
        <dbReference type="EMBL" id="ORY11571.1"/>
    </source>
</evidence>
<dbReference type="Gene3D" id="3.80.10.10">
    <property type="entry name" value="Ribonuclease Inhibitor"/>
    <property type="match status" value="2"/>
</dbReference>
<comment type="caution">
    <text evidence="5">The sequence shown here is derived from an EMBL/GenBank/DDBJ whole genome shotgun (WGS) entry which is preliminary data.</text>
</comment>
<dbReference type="InterPro" id="IPR008145">
    <property type="entry name" value="GK/Ca_channel_bsu"/>
</dbReference>
<dbReference type="PANTHER" id="PTHR46652">
    <property type="entry name" value="LEUCINE-RICH REPEAT AND IQ DOMAIN-CONTAINING PROTEIN 1-RELATED"/>
    <property type="match status" value="1"/>
</dbReference>
<name>A0A1Y1ZMU4_9FUNG</name>
<dbReference type="STRING" id="1754190.A0A1Y1ZMU4"/>
<keyword evidence="1" id="KW-0433">Leucine-rich repeat</keyword>
<evidence type="ECO:0000256" key="2">
    <source>
        <dbReference type="ARBA" id="ARBA00022737"/>
    </source>
</evidence>
<dbReference type="Pfam" id="PF13516">
    <property type="entry name" value="LRR_6"/>
    <property type="match status" value="1"/>
</dbReference>
<protein>
    <submittedName>
        <fullName evidence="5">L domain-like protein</fullName>
    </submittedName>
</protein>
<dbReference type="Proteomes" id="UP000193920">
    <property type="component" value="Unassembled WGS sequence"/>
</dbReference>
<dbReference type="InterPro" id="IPR032675">
    <property type="entry name" value="LRR_dom_sf"/>
</dbReference>
<keyword evidence="2" id="KW-0677">Repeat</keyword>
<proteinExistence type="predicted"/>
<dbReference type="Gene3D" id="3.40.50.300">
    <property type="entry name" value="P-loop containing nucleotide triphosphate hydrolases"/>
    <property type="match status" value="1"/>
</dbReference>
<dbReference type="SMART" id="SM00072">
    <property type="entry name" value="GuKc"/>
    <property type="match status" value="1"/>
</dbReference>
<evidence type="ECO:0000259" key="4">
    <source>
        <dbReference type="PROSITE" id="PS50052"/>
    </source>
</evidence>
<dbReference type="OrthoDB" id="6334211at2759"/>